<dbReference type="GO" id="GO:0050661">
    <property type="term" value="F:NADP binding"/>
    <property type="evidence" value="ECO:0007669"/>
    <property type="project" value="InterPro"/>
</dbReference>
<dbReference type="Gene3D" id="3.40.605.10">
    <property type="entry name" value="Aldehyde Dehydrogenase, Chain A, domain 1"/>
    <property type="match status" value="1"/>
</dbReference>
<accession>A0A4S2N5W8</accession>
<dbReference type="FunFam" id="3.40.309.10:FF:000006">
    <property type="entry name" value="Gamma-glutamyl phosphate reductase"/>
    <property type="match status" value="1"/>
</dbReference>
<name>A0A4S2N5W8_9PEZI</name>
<proteinExistence type="inferred from homology"/>
<dbReference type="NCBIfam" id="NF001221">
    <property type="entry name" value="PRK00197.1"/>
    <property type="match status" value="1"/>
</dbReference>
<dbReference type="CDD" id="cd07079">
    <property type="entry name" value="ALDH_F18-19_ProA-GPR"/>
    <property type="match status" value="1"/>
</dbReference>
<dbReference type="OrthoDB" id="1934954at2759"/>
<dbReference type="InterPro" id="IPR012134">
    <property type="entry name" value="Glu-5-SA_DH"/>
</dbReference>
<dbReference type="PROSITE" id="PS01223">
    <property type="entry name" value="PROA"/>
    <property type="match status" value="1"/>
</dbReference>
<dbReference type="NCBIfam" id="TIGR00407">
    <property type="entry name" value="proA"/>
    <property type="match status" value="1"/>
</dbReference>
<dbReference type="Proteomes" id="UP000298138">
    <property type="component" value="Unassembled WGS sequence"/>
</dbReference>
<evidence type="ECO:0000256" key="5">
    <source>
        <dbReference type="ARBA" id="ARBA00022857"/>
    </source>
</evidence>
<evidence type="ECO:0000256" key="11">
    <source>
        <dbReference type="ARBA" id="ARBA00077451"/>
    </source>
</evidence>
<dbReference type="Gene3D" id="3.40.309.10">
    <property type="entry name" value="Aldehyde Dehydrogenase, Chain A, domain 2"/>
    <property type="match status" value="1"/>
</dbReference>
<dbReference type="PIRSF" id="PIRSF000151">
    <property type="entry name" value="GPR"/>
    <property type="match status" value="1"/>
</dbReference>
<dbReference type="GO" id="GO:0055129">
    <property type="term" value="P:L-proline biosynthetic process"/>
    <property type="evidence" value="ECO:0007669"/>
    <property type="project" value="UniProtKB-UniPathway"/>
</dbReference>
<dbReference type="PANTHER" id="PTHR11063">
    <property type="entry name" value="GLUTAMATE SEMIALDEHYDE DEHYDROGENASE"/>
    <property type="match status" value="1"/>
</dbReference>
<dbReference type="EC" id="1.2.1.41" evidence="2"/>
<dbReference type="InterPro" id="IPR016162">
    <property type="entry name" value="Ald_DH_N"/>
</dbReference>
<organism evidence="13 14">
    <name type="scientific">Ascodesmis nigricans</name>
    <dbReference type="NCBI Taxonomy" id="341454"/>
    <lineage>
        <taxon>Eukaryota</taxon>
        <taxon>Fungi</taxon>
        <taxon>Dikarya</taxon>
        <taxon>Ascomycota</taxon>
        <taxon>Pezizomycotina</taxon>
        <taxon>Pezizomycetes</taxon>
        <taxon>Pezizales</taxon>
        <taxon>Ascodesmidaceae</taxon>
        <taxon>Ascodesmis</taxon>
    </lineage>
</organism>
<sequence length="452" mass="48525">MSSATTSAAPADIARTAAISSRTLKAVSGDDRNAALTAIHEALKRSKDVILAANQQDMEAAQKLVDAGKMRQSLAKRLFLSQSKWESMLEGILDVRDLEDPVGKITLARKIDDGLDLYRVTSPIGVLLVIFEARPEVIANIASLALKSGNTVILKGGKESANSFAAIAQVVSDALATTNIPSGAVQLVQTREDINALLDQDQYIDLVVPRGSNELVRFIKDHTKIPVLGHADGLCAIYVHEDADEEKAKRVIVDAKTDYPAACNAVETLLVHQSAATTLLPKIAAALLQAGVSLRCDSLSKAALQSSSLDSEMKAMLQDAVPEDYDTEFLELTLAIKVVNGLDDAVLHIGEHSSGHTDCILTENKEVAEAFMTRVDSAGVYWNASTRFADGFRYGFGTEVGISTNKIHARGPVGLEGLMIYKYQLRGNGQVAGDYGSGKKPFLHETIENPQI</sequence>
<evidence type="ECO:0000259" key="12">
    <source>
        <dbReference type="Pfam" id="PF00171"/>
    </source>
</evidence>
<dbReference type="InParanoid" id="A0A4S2N5W8"/>
<reference evidence="13 14" key="1">
    <citation type="submission" date="2019-04" db="EMBL/GenBank/DDBJ databases">
        <title>Comparative genomics and transcriptomics to analyze fruiting body development in filamentous ascomycetes.</title>
        <authorList>
            <consortium name="DOE Joint Genome Institute"/>
            <person name="Lutkenhaus R."/>
            <person name="Traeger S."/>
            <person name="Breuer J."/>
            <person name="Kuo A."/>
            <person name="Lipzen A."/>
            <person name="Pangilinan J."/>
            <person name="Dilworth D."/>
            <person name="Sandor L."/>
            <person name="Poggeler S."/>
            <person name="Barry K."/>
            <person name="Grigoriev I.V."/>
            <person name="Nowrousian M."/>
        </authorList>
    </citation>
    <scope>NUCLEOTIDE SEQUENCE [LARGE SCALE GENOMIC DNA]</scope>
    <source>
        <strain evidence="13 14">CBS 389.68</strain>
    </source>
</reference>
<dbReference type="FunCoup" id="A0A4S2N5W8">
    <property type="interactions" value="868"/>
</dbReference>
<evidence type="ECO:0000256" key="10">
    <source>
        <dbReference type="ARBA" id="ARBA00075718"/>
    </source>
</evidence>
<dbReference type="InterPro" id="IPR016161">
    <property type="entry name" value="Ald_DH/histidinol_DH"/>
</dbReference>
<evidence type="ECO:0000256" key="4">
    <source>
        <dbReference type="ARBA" id="ARBA00022650"/>
    </source>
</evidence>
<keyword evidence="3" id="KW-0028">Amino-acid biosynthesis</keyword>
<gene>
    <name evidence="13" type="ORF">EX30DRAFT_336998</name>
</gene>
<evidence type="ECO:0000256" key="8">
    <source>
        <dbReference type="ARBA" id="ARBA00059423"/>
    </source>
</evidence>
<comment type="similarity">
    <text evidence="9">Belongs to the gamma-glutamyl phosphate reductase family.</text>
</comment>
<evidence type="ECO:0000256" key="9">
    <source>
        <dbReference type="ARBA" id="ARBA00060997"/>
    </source>
</evidence>
<dbReference type="Pfam" id="PF00171">
    <property type="entry name" value="Aldedh"/>
    <property type="match status" value="1"/>
</dbReference>
<dbReference type="AlphaFoldDB" id="A0A4S2N5W8"/>
<dbReference type="GO" id="GO:0004350">
    <property type="term" value="F:glutamate-5-semialdehyde dehydrogenase activity"/>
    <property type="evidence" value="ECO:0007669"/>
    <property type="project" value="UniProtKB-EC"/>
</dbReference>
<dbReference type="InterPro" id="IPR015590">
    <property type="entry name" value="Aldehyde_DH_dom"/>
</dbReference>
<dbReference type="PANTHER" id="PTHR11063:SF8">
    <property type="entry name" value="DELTA-1-PYRROLINE-5-CARBOXYLATE SYNTHASE"/>
    <property type="match status" value="1"/>
</dbReference>
<dbReference type="UniPathway" id="UPA00098">
    <property type="reaction ID" value="UER00360"/>
</dbReference>
<comment type="pathway">
    <text evidence="1">Amino-acid biosynthesis; L-proline biosynthesis; L-glutamate 5-semialdehyde from L-glutamate: step 2/2.</text>
</comment>
<protein>
    <recommendedName>
        <fullName evidence="2">glutamate-5-semialdehyde dehydrogenase</fullName>
        <ecNumber evidence="2">1.2.1.41</ecNumber>
    </recommendedName>
    <alternativeName>
        <fullName evidence="11">Glutamate-5-semialdehyde dehydrogenase</fullName>
    </alternativeName>
    <alternativeName>
        <fullName evidence="10">Glutamyl-gamma-semialdehyde dehydrogenase</fullName>
    </alternativeName>
</protein>
<dbReference type="InterPro" id="IPR016163">
    <property type="entry name" value="Ald_DH_C"/>
</dbReference>
<dbReference type="STRING" id="341454.A0A4S2N5W8"/>
<dbReference type="HAMAP" id="MF_00412">
    <property type="entry name" value="ProA"/>
    <property type="match status" value="1"/>
</dbReference>
<dbReference type="EMBL" id="ML220112">
    <property type="protein sequence ID" value="TGZ84474.1"/>
    <property type="molecule type" value="Genomic_DNA"/>
</dbReference>
<keyword evidence="5" id="KW-0521">NADP</keyword>
<keyword evidence="6" id="KW-0560">Oxidoreductase</keyword>
<evidence type="ECO:0000256" key="7">
    <source>
        <dbReference type="ARBA" id="ARBA00049024"/>
    </source>
</evidence>
<feature type="domain" description="Aldehyde dehydrogenase" evidence="12">
    <location>
        <begin position="12"/>
        <end position="323"/>
    </location>
</feature>
<evidence type="ECO:0000256" key="3">
    <source>
        <dbReference type="ARBA" id="ARBA00022605"/>
    </source>
</evidence>
<keyword evidence="14" id="KW-1185">Reference proteome</keyword>
<evidence type="ECO:0000256" key="1">
    <source>
        <dbReference type="ARBA" id="ARBA00004985"/>
    </source>
</evidence>
<dbReference type="InterPro" id="IPR000965">
    <property type="entry name" value="GPR_dom"/>
</dbReference>
<dbReference type="SUPFAM" id="SSF53720">
    <property type="entry name" value="ALDH-like"/>
    <property type="match status" value="1"/>
</dbReference>
<comment type="catalytic activity">
    <reaction evidence="7">
        <text>L-glutamate 5-semialdehyde + phosphate + NADP(+) = L-glutamyl 5-phosphate + NADPH + H(+)</text>
        <dbReference type="Rhea" id="RHEA:19541"/>
        <dbReference type="ChEBI" id="CHEBI:15378"/>
        <dbReference type="ChEBI" id="CHEBI:43474"/>
        <dbReference type="ChEBI" id="CHEBI:57783"/>
        <dbReference type="ChEBI" id="CHEBI:58066"/>
        <dbReference type="ChEBI" id="CHEBI:58274"/>
        <dbReference type="ChEBI" id="CHEBI:58349"/>
        <dbReference type="EC" id="1.2.1.41"/>
    </reaction>
</comment>
<evidence type="ECO:0000313" key="14">
    <source>
        <dbReference type="Proteomes" id="UP000298138"/>
    </source>
</evidence>
<dbReference type="InterPro" id="IPR020593">
    <property type="entry name" value="G-glutamylP_reductase_CS"/>
</dbReference>
<comment type="function">
    <text evidence="8">Catalyzes the NADPH dependent reduction of L-gamma-glutamyl 5-phosphate into L-glutamate 5-semialdehyde and phosphate. The product spontaneously undergoes cyclization to form 1-pyrroline-5-carboxylate.</text>
</comment>
<keyword evidence="4" id="KW-0641">Proline biosynthesis</keyword>
<evidence type="ECO:0000256" key="6">
    <source>
        <dbReference type="ARBA" id="ARBA00023002"/>
    </source>
</evidence>
<evidence type="ECO:0000256" key="2">
    <source>
        <dbReference type="ARBA" id="ARBA00013002"/>
    </source>
</evidence>
<evidence type="ECO:0000313" key="13">
    <source>
        <dbReference type="EMBL" id="TGZ84474.1"/>
    </source>
</evidence>